<protein>
    <submittedName>
        <fullName evidence="1">Uncharacterized protein</fullName>
    </submittedName>
</protein>
<accession>K4PXF0</accession>
<evidence type="ECO:0000313" key="2">
    <source>
        <dbReference type="Proteomes" id="UP000001221"/>
    </source>
</evidence>
<dbReference type="Proteomes" id="UP000001221">
    <property type="component" value="Segment"/>
</dbReference>
<dbReference type="EMBL" id="AB757801">
    <property type="protein sequence ID" value="BAM63107.1"/>
    <property type="molecule type" value="Genomic_DNA"/>
</dbReference>
<name>K4PXF0_9CAUD</name>
<proteinExistence type="predicted"/>
<sequence>MTKKYELLESDLTTPSGATLYRVKALKDFGDVKAGDIGGYIEGEHNLDHAGTCWVSGGGAGVLIGRGYYKY</sequence>
<reference evidence="1 2" key="1">
    <citation type="journal article" date="2013" name="Genome Announc.">
        <title>Complete Genome Sequences of Edwardsiella tarda-Lytic Bacteriophages KF-1 and IW-1.</title>
        <authorList>
            <person name="Yasuike M."/>
            <person name="Sugaya E."/>
            <person name="Nakamura Y."/>
            <person name="Shigenobu Y."/>
            <person name="Kawato Y."/>
            <person name="Kai W."/>
            <person name="Fujiwara A."/>
            <person name="Sano M."/>
            <person name="Kobayashi T."/>
            <person name="Nakai T."/>
        </authorList>
    </citation>
    <scope>NUCLEOTIDE SEQUENCE [LARGE SCALE GENOMIC DNA]</scope>
</reference>
<evidence type="ECO:0000313" key="1">
    <source>
        <dbReference type="EMBL" id="BAM63107.1"/>
    </source>
</evidence>
<organism evidence="1 2">
    <name type="scientific">Edwardsiella phage IW-1</name>
    <dbReference type="NCBI Taxonomy" id="1244857"/>
    <lineage>
        <taxon>Viruses</taxon>
        <taxon>Duplodnaviria</taxon>
        <taxon>Heunggongvirae</taxon>
        <taxon>Uroviricota</taxon>
        <taxon>Caudoviricetes</taxon>
        <taxon>Kafunavirus</taxon>
        <taxon>Kafunavirus KF1</taxon>
    </lineage>
</organism>